<dbReference type="PROSITE" id="PS51318">
    <property type="entry name" value="TAT"/>
    <property type="match status" value="1"/>
</dbReference>
<dbReference type="InterPro" id="IPR011044">
    <property type="entry name" value="Quino_amine_DH_bsu"/>
</dbReference>
<proteinExistence type="predicted"/>
<dbReference type="InterPro" id="IPR008311">
    <property type="entry name" value="UCP028101"/>
</dbReference>
<sequence>MVTRRRMLAGLAAASLLPSAGWSSVGTPDYLSAARAPNGSYLLAGLTATGEITFTIPLPARGHAAAAHPVRAEAVAFARRPGTFALVMDCRDGTVLKTLTAPEGRHFYGHGAFSADGSTLFTSENDYEAGEGIIGLWDVTQNYTRIGEFSSGGIGPHDIKLLPDGQSLVVANGGIETHPDMGRSKLNIPVMQPNLSYISLAGGVLEQVELTASLHKNSIRHLAVRQDGTVAFAMQWQGSKSEAPPLLGLHQRGETPHLLSAPEAAHRAMQGYAGSVAFGGEGMLVAITSPRGNQTQVFWIDRRELLVSQTLEDVCGISTAPTGFFLTTGTGLVGRFRANKRQHPLQWDNHLIAITSQA</sequence>
<keyword evidence="3" id="KW-1185">Reference proteome</keyword>
<protein>
    <recommendedName>
        <fullName evidence="4">Twin-arginine translocation pathway signal</fullName>
    </recommendedName>
</protein>
<dbReference type="Pfam" id="PF07433">
    <property type="entry name" value="DUF1513"/>
    <property type="match status" value="1"/>
</dbReference>
<dbReference type="EMBL" id="FXTY01000001">
    <property type="protein sequence ID" value="SMP04757.1"/>
    <property type="molecule type" value="Genomic_DNA"/>
</dbReference>
<comment type="caution">
    <text evidence="2">The sequence shown here is derived from an EMBL/GenBank/DDBJ whole genome shotgun (WGS) entry which is preliminary data.</text>
</comment>
<dbReference type="InterPro" id="IPR006311">
    <property type="entry name" value="TAT_signal"/>
</dbReference>
<dbReference type="Proteomes" id="UP001157961">
    <property type="component" value="Unassembled WGS sequence"/>
</dbReference>
<reference evidence="2 3" key="1">
    <citation type="submission" date="2017-05" db="EMBL/GenBank/DDBJ databases">
        <authorList>
            <person name="Varghese N."/>
            <person name="Submissions S."/>
        </authorList>
    </citation>
    <scope>NUCLEOTIDE SEQUENCE [LARGE SCALE GENOMIC DNA]</scope>
    <source>
        <strain evidence="2 3">DSM 29734</strain>
    </source>
</reference>
<dbReference type="RefSeq" id="WP_283424340.1">
    <property type="nucleotide sequence ID" value="NZ_FXTY01000001.1"/>
</dbReference>
<dbReference type="SUPFAM" id="SSF50969">
    <property type="entry name" value="YVTN repeat-like/Quinoprotein amine dehydrogenase"/>
    <property type="match status" value="1"/>
</dbReference>
<evidence type="ECO:0008006" key="4">
    <source>
        <dbReference type="Google" id="ProtNLM"/>
    </source>
</evidence>
<feature type="signal peptide" evidence="1">
    <location>
        <begin position="1"/>
        <end position="23"/>
    </location>
</feature>
<evidence type="ECO:0000313" key="2">
    <source>
        <dbReference type="EMBL" id="SMP04757.1"/>
    </source>
</evidence>
<accession>A0ABY1NBC8</accession>
<name>A0ABY1NBC8_9RHOB</name>
<dbReference type="InterPro" id="IPR015943">
    <property type="entry name" value="WD40/YVTN_repeat-like_dom_sf"/>
</dbReference>
<keyword evidence="1" id="KW-0732">Signal</keyword>
<organism evidence="2 3">
    <name type="scientific">Shimia sagamensis</name>
    <dbReference type="NCBI Taxonomy" id="1566352"/>
    <lineage>
        <taxon>Bacteria</taxon>
        <taxon>Pseudomonadati</taxon>
        <taxon>Pseudomonadota</taxon>
        <taxon>Alphaproteobacteria</taxon>
        <taxon>Rhodobacterales</taxon>
        <taxon>Roseobacteraceae</taxon>
    </lineage>
</organism>
<feature type="chain" id="PRO_5045935077" description="Twin-arginine translocation pathway signal" evidence="1">
    <location>
        <begin position="24"/>
        <end position="358"/>
    </location>
</feature>
<dbReference type="Gene3D" id="2.130.10.10">
    <property type="entry name" value="YVTN repeat-like/Quinoprotein amine dehydrogenase"/>
    <property type="match status" value="1"/>
</dbReference>
<evidence type="ECO:0000313" key="3">
    <source>
        <dbReference type="Proteomes" id="UP001157961"/>
    </source>
</evidence>
<gene>
    <name evidence="2" type="ORF">SAMN06265373_101486</name>
</gene>
<evidence type="ECO:0000256" key="1">
    <source>
        <dbReference type="SAM" id="SignalP"/>
    </source>
</evidence>
<dbReference type="PIRSF" id="PIRSF028101">
    <property type="entry name" value="UCP028101"/>
    <property type="match status" value="1"/>
</dbReference>